<evidence type="ECO:0000313" key="3">
    <source>
        <dbReference type="Proteomes" id="UP000001626"/>
    </source>
</evidence>
<accession>D9TLV6</accession>
<protein>
    <submittedName>
        <fullName evidence="2">Uncharacterized protein</fullName>
    </submittedName>
</protein>
<organism evidence="2 3">
    <name type="scientific">Thermoanaerobacterium thermosaccharolyticum (strain ATCC 7956 / DSM 571 / NCIMB 9385 / NCA 3814 / NCTC 13789 / WDCM 00135 / 2032)</name>
    <name type="common">Clostridium thermosaccharolyticum</name>
    <dbReference type="NCBI Taxonomy" id="580327"/>
    <lineage>
        <taxon>Bacteria</taxon>
        <taxon>Bacillati</taxon>
        <taxon>Bacillota</taxon>
        <taxon>Clostridia</taxon>
        <taxon>Thermoanaerobacterales</taxon>
        <taxon>Thermoanaerobacteraceae</taxon>
        <taxon>Thermoanaerobacterium</taxon>
    </lineage>
</organism>
<name>D9TLV6_THETC</name>
<evidence type="ECO:0000313" key="2">
    <source>
        <dbReference type="EMBL" id="ADL69454.1"/>
    </source>
</evidence>
<reference evidence="2 3" key="1">
    <citation type="submission" date="2010-08" db="EMBL/GenBank/DDBJ databases">
        <title>Complete sequence of Thermoanaerobacterium thermosaccharolyticum DSM 571.</title>
        <authorList>
            <consortium name="US DOE Joint Genome Institute"/>
            <person name="Lucas S."/>
            <person name="Copeland A."/>
            <person name="Lapidus A."/>
            <person name="Cheng J.-F."/>
            <person name="Bruce D."/>
            <person name="Goodwin L."/>
            <person name="Pitluck S."/>
            <person name="Teshima H."/>
            <person name="Detter J.C."/>
            <person name="Han C."/>
            <person name="Tapia R."/>
            <person name="Land M."/>
            <person name="Hauser L."/>
            <person name="Chang Y.-J."/>
            <person name="Jeffries C."/>
            <person name="Kyrpides N."/>
            <person name="Ivanova N."/>
            <person name="Mikhailova N."/>
            <person name="Hemme C.L."/>
            <person name="Woyke T."/>
        </authorList>
    </citation>
    <scope>NUCLEOTIDE SEQUENCE [LARGE SCALE GENOMIC DNA]</scope>
    <source>
        <strain evidence="3">ATCC 7956 / DSM 571 / NCIMB 9385 / NCA 3814 / NCTC 13789 / WDCM 00135 / 2032</strain>
    </source>
</reference>
<evidence type="ECO:0000256" key="1">
    <source>
        <dbReference type="SAM" id="Phobius"/>
    </source>
</evidence>
<keyword evidence="1" id="KW-0812">Transmembrane</keyword>
<keyword evidence="1" id="KW-0472">Membrane</keyword>
<dbReference type="Proteomes" id="UP000001626">
    <property type="component" value="Chromosome"/>
</dbReference>
<keyword evidence="1" id="KW-1133">Transmembrane helix</keyword>
<feature type="transmembrane region" description="Helical" evidence="1">
    <location>
        <begin position="12"/>
        <end position="33"/>
    </location>
</feature>
<sequence length="69" mass="7969">MVLVNQKKLAIWFFSLIILTLIVLSLFYGKNFFIKHGSANRKSIKISSKINTKNFDKTSDKTLVKNNYS</sequence>
<dbReference type="EMBL" id="CP002171">
    <property type="protein sequence ID" value="ADL69454.1"/>
    <property type="molecule type" value="Genomic_DNA"/>
</dbReference>
<dbReference type="AlphaFoldDB" id="D9TLV6"/>
<proteinExistence type="predicted"/>
<dbReference type="KEGG" id="ttm:Tthe_1971"/>
<gene>
    <name evidence="2" type="ordered locus">Tthe_1971</name>
</gene>
<keyword evidence="3" id="KW-1185">Reference proteome</keyword>
<dbReference type="HOGENOM" id="CLU_2774634_0_0_9"/>